<dbReference type="AlphaFoldDB" id="A0A7G8TBG7"/>
<evidence type="ECO:0000313" key="3">
    <source>
        <dbReference type="Proteomes" id="UP000515909"/>
    </source>
</evidence>
<evidence type="ECO:0000313" key="2">
    <source>
        <dbReference type="EMBL" id="QNK40958.1"/>
    </source>
</evidence>
<sequence>MSNLLKHRWFEIRHNPILGITLVVCCAFTLLITNSTGLQYLTDPPMVAGVSYNIKGFFAALTADTIYPLLIISDTFTAMMLGQLFSDRTVDQEVAAGHSRKSIFFSQCITGFSVPNIAVFLAVFVGCLRWVGSIPSPSAEEMIPYLFRAIVLLLLLNFSLFSACILIVAFLRDTAKTITTSALFLLVACWTMPALEQAVPKVHGTIYPINPSLSLYLHPAFLMRYALYSTLTPLQMFWTAGVAVGWTIFFLSIAYCVFRRCELK</sequence>
<organism evidence="2 3">
    <name type="scientific">Caproicibacter fermentans</name>
    <dbReference type="NCBI Taxonomy" id="2576756"/>
    <lineage>
        <taxon>Bacteria</taxon>
        <taxon>Bacillati</taxon>
        <taxon>Bacillota</taxon>
        <taxon>Clostridia</taxon>
        <taxon>Eubacteriales</taxon>
        <taxon>Acutalibacteraceae</taxon>
        <taxon>Caproicibacter</taxon>
    </lineage>
</organism>
<gene>
    <name evidence="2" type="ORF">HCR03_01115</name>
</gene>
<keyword evidence="1" id="KW-0472">Membrane</keyword>
<proteinExistence type="predicted"/>
<dbReference type="Proteomes" id="UP000515909">
    <property type="component" value="Chromosome"/>
</dbReference>
<dbReference type="KEGG" id="cfem:HCR03_01115"/>
<name>A0A7G8TBG7_9FIRM</name>
<dbReference type="EMBL" id="CP060286">
    <property type="protein sequence ID" value="QNK40958.1"/>
    <property type="molecule type" value="Genomic_DNA"/>
</dbReference>
<feature type="transmembrane region" description="Helical" evidence="1">
    <location>
        <begin position="178"/>
        <end position="195"/>
    </location>
</feature>
<evidence type="ECO:0000256" key="1">
    <source>
        <dbReference type="SAM" id="Phobius"/>
    </source>
</evidence>
<reference evidence="2 3" key="1">
    <citation type="submission" date="2020-08" db="EMBL/GenBank/DDBJ databases">
        <title>The isolate Caproiciproducens sp. 7D4C2 produces n-caproate at mildly acidic conditions from hexoses: genome and rBOX comparison with related strains and chain-elongating bacteria.</title>
        <authorList>
            <person name="Esquivel-Elizondo S."/>
            <person name="Bagci C."/>
            <person name="Temovska M."/>
            <person name="Jeon B.S."/>
            <person name="Bessarab I."/>
            <person name="Williams R.B.H."/>
            <person name="Huson D.H."/>
            <person name="Angenent L.T."/>
        </authorList>
    </citation>
    <scope>NUCLEOTIDE SEQUENCE [LARGE SCALE GENOMIC DNA]</scope>
    <source>
        <strain evidence="2 3">7D4C2</strain>
    </source>
</reference>
<dbReference type="RefSeq" id="WP_187036287.1">
    <property type="nucleotide sequence ID" value="NZ_CP060286.1"/>
</dbReference>
<feature type="transmembrane region" description="Helical" evidence="1">
    <location>
        <begin position="57"/>
        <end position="82"/>
    </location>
</feature>
<keyword evidence="1" id="KW-1133">Transmembrane helix</keyword>
<feature type="transmembrane region" description="Helical" evidence="1">
    <location>
        <begin position="103"/>
        <end position="125"/>
    </location>
</feature>
<keyword evidence="1" id="KW-0812">Transmembrane</keyword>
<accession>A0A7G8TBG7</accession>
<feature type="transmembrane region" description="Helical" evidence="1">
    <location>
        <begin position="16"/>
        <end position="37"/>
    </location>
</feature>
<protein>
    <submittedName>
        <fullName evidence="2">Uncharacterized protein</fullName>
    </submittedName>
</protein>
<feature type="transmembrane region" description="Helical" evidence="1">
    <location>
        <begin position="236"/>
        <end position="258"/>
    </location>
</feature>
<feature type="transmembrane region" description="Helical" evidence="1">
    <location>
        <begin position="145"/>
        <end position="171"/>
    </location>
</feature>